<dbReference type="InterPro" id="IPR000997">
    <property type="entry name" value="Cholinesterase"/>
</dbReference>
<dbReference type="InterPro" id="IPR029058">
    <property type="entry name" value="AB_hydrolase_fold"/>
</dbReference>
<dbReference type="InterPro" id="IPR050654">
    <property type="entry name" value="AChE-related_enzymes"/>
</dbReference>
<keyword evidence="8" id="KW-1185">Reference proteome</keyword>
<dbReference type="Pfam" id="PF00135">
    <property type="entry name" value="COesterase"/>
    <property type="match status" value="1"/>
</dbReference>
<keyword evidence="2 5" id="KW-0378">Hydrolase</keyword>
<keyword evidence="5" id="KW-0732">Signal</keyword>
<dbReference type="PRINTS" id="PR00878">
    <property type="entry name" value="CHOLNESTRASE"/>
</dbReference>
<feature type="signal peptide" evidence="5">
    <location>
        <begin position="1"/>
        <end position="22"/>
    </location>
</feature>
<dbReference type="PANTHER" id="PTHR43918:SF4">
    <property type="entry name" value="CARBOXYLIC ESTER HYDROLASE"/>
    <property type="match status" value="1"/>
</dbReference>
<dbReference type="InterPro" id="IPR019819">
    <property type="entry name" value="Carboxylesterase_B_CS"/>
</dbReference>
<evidence type="ECO:0000256" key="3">
    <source>
        <dbReference type="ARBA" id="ARBA00023157"/>
    </source>
</evidence>
<proteinExistence type="inferred from homology"/>
<dbReference type="GO" id="GO:0004104">
    <property type="term" value="F:cholinesterase activity"/>
    <property type="evidence" value="ECO:0007669"/>
    <property type="project" value="InterPro"/>
</dbReference>
<accession>A0A8H4IM82</accession>
<dbReference type="PROSITE" id="PS00122">
    <property type="entry name" value="CARBOXYLESTERASE_B_1"/>
    <property type="match status" value="1"/>
</dbReference>
<dbReference type="EMBL" id="WWBZ02000062">
    <property type="protein sequence ID" value="KAF4302932.1"/>
    <property type="molecule type" value="Genomic_DNA"/>
</dbReference>
<evidence type="ECO:0000256" key="4">
    <source>
        <dbReference type="PIRSR" id="PIRSR600997-1"/>
    </source>
</evidence>
<name>A0A8H4IM82_9PEZI</name>
<organism evidence="7 8">
    <name type="scientific">Botryosphaeria dothidea</name>
    <dbReference type="NCBI Taxonomy" id="55169"/>
    <lineage>
        <taxon>Eukaryota</taxon>
        <taxon>Fungi</taxon>
        <taxon>Dikarya</taxon>
        <taxon>Ascomycota</taxon>
        <taxon>Pezizomycotina</taxon>
        <taxon>Dothideomycetes</taxon>
        <taxon>Dothideomycetes incertae sedis</taxon>
        <taxon>Botryosphaeriales</taxon>
        <taxon>Botryosphaeriaceae</taxon>
        <taxon>Botryosphaeria</taxon>
    </lineage>
</organism>
<sequence length="532" mass="56276">MVAFSFSLLALCSGLILGYGDAFTTADSSAAGNPKAILADGPLIGTITRLASAPTAVVNQFLGVPFAAPPRRFEPPEYPKPWTRAYNATAYKPSCIQQFSSNSSEALFNSEQPPESEDCLYLNVFAPASKPTGRGRAVLFWIYGGNLQFGTARLSAYDGSSFAADQDVVVVTINYRTNVFGFATSPAIPFDKRNLAFLDQRLALSWVQRNIRAFGGDPSRVTIFGESAGGYSVKQLFALPPPGPPQFRAAILQSQGQGNPGTGLESWEALAAALGCNSTTTTAASDKLACVRAANATLIRAIISQAALPFPPTLDNATATARTELRMRARTAAQVPLLVGNNANEGSIFAATVPSAAALLSSLFGGDAAAAAAARRAYPANASDLALRAQIIGDANFNCFSRDFVREAARDGYAAWRYYFNASFPNTRPFAGAGVWHSSEIQEVFGTFPRDAQTTRQQVELSRYMQKAWGDFAKAVPGAPGWVKVGGGEADLEVLGDVGGVEGLEGTAVVPAEVGVDDICRIYEDVRMAVGL</sequence>
<feature type="domain" description="Carboxylesterase type B" evidence="6">
    <location>
        <begin position="39"/>
        <end position="474"/>
    </location>
</feature>
<dbReference type="AlphaFoldDB" id="A0A8H4IM82"/>
<dbReference type="Proteomes" id="UP000572817">
    <property type="component" value="Unassembled WGS sequence"/>
</dbReference>
<dbReference type="PROSITE" id="PS00941">
    <property type="entry name" value="CARBOXYLESTERASE_B_2"/>
    <property type="match status" value="1"/>
</dbReference>
<dbReference type="SUPFAM" id="SSF53474">
    <property type="entry name" value="alpha/beta-Hydrolases"/>
    <property type="match status" value="1"/>
</dbReference>
<evidence type="ECO:0000313" key="8">
    <source>
        <dbReference type="Proteomes" id="UP000572817"/>
    </source>
</evidence>
<evidence type="ECO:0000256" key="5">
    <source>
        <dbReference type="RuleBase" id="RU361235"/>
    </source>
</evidence>
<dbReference type="InterPro" id="IPR002018">
    <property type="entry name" value="CarbesteraseB"/>
</dbReference>
<feature type="active site" description="Acyl-ester intermediate" evidence="4">
    <location>
        <position position="227"/>
    </location>
</feature>
<comment type="similarity">
    <text evidence="1 5">Belongs to the type-B carboxylesterase/lipase family.</text>
</comment>
<dbReference type="InterPro" id="IPR019826">
    <property type="entry name" value="Carboxylesterase_B_AS"/>
</dbReference>
<feature type="active site" description="Charge relay system" evidence="4">
    <location>
        <position position="437"/>
    </location>
</feature>
<comment type="caution">
    <text evidence="7">The sequence shown here is derived from an EMBL/GenBank/DDBJ whole genome shotgun (WGS) entry which is preliminary data.</text>
</comment>
<gene>
    <name evidence="7" type="ORF">GTA08_BOTSDO09006</name>
</gene>
<evidence type="ECO:0000313" key="7">
    <source>
        <dbReference type="EMBL" id="KAF4302932.1"/>
    </source>
</evidence>
<feature type="chain" id="PRO_5034478497" description="Carboxylic ester hydrolase" evidence="5">
    <location>
        <begin position="23"/>
        <end position="532"/>
    </location>
</feature>
<keyword evidence="3" id="KW-1015">Disulfide bond</keyword>
<dbReference type="EC" id="3.1.1.-" evidence="5"/>
<evidence type="ECO:0000259" key="6">
    <source>
        <dbReference type="Pfam" id="PF00135"/>
    </source>
</evidence>
<evidence type="ECO:0000256" key="1">
    <source>
        <dbReference type="ARBA" id="ARBA00005964"/>
    </source>
</evidence>
<dbReference type="Gene3D" id="3.40.50.1820">
    <property type="entry name" value="alpha/beta hydrolase"/>
    <property type="match status" value="1"/>
</dbReference>
<dbReference type="PANTHER" id="PTHR43918">
    <property type="entry name" value="ACETYLCHOLINESTERASE"/>
    <property type="match status" value="1"/>
</dbReference>
<evidence type="ECO:0000256" key="2">
    <source>
        <dbReference type="ARBA" id="ARBA00022801"/>
    </source>
</evidence>
<dbReference type="OrthoDB" id="408631at2759"/>
<reference evidence="7" key="1">
    <citation type="submission" date="2020-04" db="EMBL/GenBank/DDBJ databases">
        <title>Genome Assembly and Annotation of Botryosphaeria dothidea sdau 11-99, a Latent Pathogen of Apple Fruit Ring Rot in China.</title>
        <authorList>
            <person name="Yu C."/>
            <person name="Diao Y."/>
            <person name="Lu Q."/>
            <person name="Zhao J."/>
            <person name="Cui S."/>
            <person name="Peng C."/>
            <person name="He B."/>
            <person name="Liu H."/>
        </authorList>
    </citation>
    <scope>NUCLEOTIDE SEQUENCE [LARGE SCALE GENOMIC DNA]</scope>
    <source>
        <strain evidence="7">Sdau11-99</strain>
    </source>
</reference>
<protein>
    <recommendedName>
        <fullName evidence="5">Carboxylic ester hydrolase</fullName>
        <ecNumber evidence="5">3.1.1.-</ecNumber>
    </recommendedName>
</protein>
<feature type="active site" description="Charge relay system" evidence="4">
    <location>
        <position position="345"/>
    </location>
</feature>